<keyword evidence="10 11" id="KW-0998">Cell outer membrane</keyword>
<dbReference type="Pfam" id="PF07660">
    <property type="entry name" value="STN"/>
    <property type="match status" value="1"/>
</dbReference>
<dbReference type="InterPro" id="IPR012910">
    <property type="entry name" value="Plug_dom"/>
</dbReference>
<dbReference type="InterPro" id="IPR039426">
    <property type="entry name" value="TonB-dep_rcpt-like"/>
</dbReference>
<dbReference type="InterPro" id="IPR027385">
    <property type="entry name" value="Beta-barrel_OMP"/>
</dbReference>
<dbReference type="CDD" id="cd01347">
    <property type="entry name" value="ligand_gated_channel"/>
    <property type="match status" value="1"/>
</dbReference>
<reference evidence="17" key="1">
    <citation type="journal article" date="2019" name="Int. J. Syst. Evol. Microbiol.">
        <title>The Global Catalogue of Microorganisms (GCM) 10K type strain sequencing project: providing services to taxonomists for standard genome sequencing and annotation.</title>
        <authorList>
            <consortium name="The Broad Institute Genomics Platform"/>
            <consortium name="The Broad Institute Genome Sequencing Center for Infectious Disease"/>
            <person name="Wu L."/>
            <person name="Ma J."/>
        </authorList>
    </citation>
    <scope>NUCLEOTIDE SEQUENCE [LARGE SCALE GENOMIC DNA]</scope>
    <source>
        <strain evidence="17">CGMCC 1.10759</strain>
    </source>
</reference>
<evidence type="ECO:0000256" key="14">
    <source>
        <dbReference type="SAM" id="SignalP"/>
    </source>
</evidence>
<proteinExistence type="inferred from homology"/>
<name>A0ABV8T3J0_9GAMM</name>
<evidence type="ECO:0000256" key="4">
    <source>
        <dbReference type="ARBA" id="ARBA00022496"/>
    </source>
</evidence>
<comment type="similarity">
    <text evidence="11 12">Belongs to the TonB-dependent receptor family.</text>
</comment>
<evidence type="ECO:0000256" key="9">
    <source>
        <dbReference type="ARBA" id="ARBA00023136"/>
    </source>
</evidence>
<evidence type="ECO:0000256" key="7">
    <source>
        <dbReference type="ARBA" id="ARBA00023004"/>
    </source>
</evidence>
<dbReference type="Gene3D" id="2.40.170.20">
    <property type="entry name" value="TonB-dependent receptor, beta-barrel domain"/>
    <property type="match status" value="1"/>
</dbReference>
<evidence type="ECO:0000313" key="17">
    <source>
        <dbReference type="Proteomes" id="UP001595904"/>
    </source>
</evidence>
<dbReference type="Gene3D" id="2.40.160.20">
    <property type="match status" value="1"/>
</dbReference>
<keyword evidence="6 14" id="KW-0732">Signal</keyword>
<dbReference type="PANTHER" id="PTHR32552">
    <property type="entry name" value="FERRICHROME IRON RECEPTOR-RELATED"/>
    <property type="match status" value="1"/>
</dbReference>
<dbReference type="Gene3D" id="3.55.50.30">
    <property type="match status" value="1"/>
</dbReference>
<keyword evidence="4" id="KW-0410">Iron transport</keyword>
<gene>
    <name evidence="16" type="ORF">ACFPN2_32210</name>
</gene>
<evidence type="ECO:0000256" key="8">
    <source>
        <dbReference type="ARBA" id="ARBA00023077"/>
    </source>
</evidence>
<dbReference type="RefSeq" id="WP_380604407.1">
    <property type="nucleotide sequence ID" value="NZ_JBHSDU010000015.1"/>
</dbReference>
<dbReference type="SUPFAM" id="SSF56925">
    <property type="entry name" value="OMPA-like"/>
    <property type="match status" value="1"/>
</dbReference>
<dbReference type="PANTHER" id="PTHR32552:SF74">
    <property type="entry name" value="HYDROXAMATE SIDEROPHORE RECEPTOR FHUE"/>
    <property type="match status" value="1"/>
</dbReference>
<evidence type="ECO:0000256" key="3">
    <source>
        <dbReference type="ARBA" id="ARBA00022452"/>
    </source>
</evidence>
<evidence type="ECO:0000313" key="16">
    <source>
        <dbReference type="EMBL" id="MFC4313782.1"/>
    </source>
</evidence>
<keyword evidence="3 11" id="KW-1134">Transmembrane beta strand</keyword>
<evidence type="ECO:0000256" key="13">
    <source>
        <dbReference type="SAM" id="MobiDB-lite"/>
    </source>
</evidence>
<evidence type="ECO:0000256" key="5">
    <source>
        <dbReference type="ARBA" id="ARBA00022692"/>
    </source>
</evidence>
<dbReference type="Gene3D" id="2.170.130.10">
    <property type="entry name" value="TonB-dependent receptor, plug domain"/>
    <property type="match status" value="1"/>
</dbReference>
<keyword evidence="2 11" id="KW-0813">Transport</keyword>
<comment type="subcellular location">
    <subcellularLocation>
        <location evidence="1 11">Cell outer membrane</location>
        <topology evidence="1 11">Multi-pass membrane protein</topology>
    </subcellularLocation>
</comment>
<evidence type="ECO:0000259" key="15">
    <source>
        <dbReference type="SMART" id="SM00965"/>
    </source>
</evidence>
<evidence type="ECO:0000256" key="6">
    <source>
        <dbReference type="ARBA" id="ARBA00022729"/>
    </source>
</evidence>
<comment type="caution">
    <text evidence="16">The sequence shown here is derived from an EMBL/GenBank/DDBJ whole genome shotgun (WGS) entry which is preliminary data.</text>
</comment>
<dbReference type="InterPro" id="IPR011250">
    <property type="entry name" value="OMP/PagP_B-barrel"/>
</dbReference>
<sequence length="1166" mass="127830">MKTVMTGRRMQAWSVIGASVAMILAAASVRAAESQQQAPADRSATISIPAGSLDRSLQAYAEAMNVQLVYAPELVAGLRSRGLSGAYGRREALELLLNESGLTFRFVNERTVTLERAPQPGTRTLGPVRVEGADQTKPVRGEGTAQLGGIRGGQDQEARGLRPVTAAVGAGSPMAIEDVPRSVSVLTQAQMEAQDVQDLGEAVRRMPGLSMIQTSASSAASSSGAQVYSRGFRIDTVQIDGGAPRGLDMVRNGLLDLNAYERIELVRGANGAFAGTESPGGSLNLVRKRPGGAPMLDVALTAGTDERYQGTVDWSTPSLLDSPVAFRGVASYEDQQFPWDNDRLKRTSLYGIFDLPLGDRARLELGAQYQDVNEKGLYTGSYRYYDGPNVDAPFYFNVSPDWTFLNSETVELFSRFYVRLLDDWNLDIGVNYSNVEKSSLDAYVGLFVLSTTQDAFQICRNGTCTRRASRLIVSDNFATAENLGTDFRVSGQFETWGLTHNVTLLGDFNALATTDGRLQWGETTWPGLYALSDFLRLPDAAAPPRTNVRPPYDPDFKYTSSQWGLTVADEISWRDRAAVILSARRSDSEFSSGKVSRRASDGVVYDVRIDDDFDGTVNRAPEWHPSYAARFSPLRDVTVYGSYSQGFEEPQPRYTPSGEQLGATTYKNIEYGVKYGVADWLLTASRYTLKQEGVAVEIPGTQGQCGPKPNSYCYFGGGVSIESTGYELEAVGRFLNQLDVALSYTDNRTVNKPSDLPFDTRSPEKLVKASLGWDVPWIPSLTLNAGAVYTGAIFEQGTRRFYDPVTYALVAQLPYAFAEESTLIWDLGASYRVNDNVQVALLVENVSDTEYYSTVGSSTNYIGNPRTAMLKVTWRDAGDRSGYTASPTTGLAPFGDPGDWYGSFDVGQQRPEDWKAHSTGRGVSGETVKWKFETSPAEAFYARLGYRLNDRWRTEGEIGFRQHGFGKVGGNSTVPYGLCGVSYASAYIDTPEDRMTHCYDPQGEGQYWSFMANLIRDFGAPSNRLRPYLGLGLGATRASVDFSGRLDGYRDESYRAWYQQQFGSSLPVAPGETAFGSDTSWGLTYQVLAGVSWRVTDRATLDVNYKFIHDELDVKTANVKDYYPYDGWPTPLVNAGLPPLGSFKGDLNSHAFTVGLRWAFGAPSAH</sequence>
<evidence type="ECO:0000256" key="2">
    <source>
        <dbReference type="ARBA" id="ARBA00022448"/>
    </source>
</evidence>
<dbReference type="EMBL" id="JBHSDU010000015">
    <property type="protein sequence ID" value="MFC4313782.1"/>
    <property type="molecule type" value="Genomic_DNA"/>
</dbReference>
<keyword evidence="7" id="KW-0408">Iron</keyword>
<keyword evidence="17" id="KW-1185">Reference proteome</keyword>
<evidence type="ECO:0000256" key="11">
    <source>
        <dbReference type="PROSITE-ProRule" id="PRU01360"/>
    </source>
</evidence>
<dbReference type="Pfam" id="PF13505">
    <property type="entry name" value="OMP_b-brl"/>
    <property type="match status" value="1"/>
</dbReference>
<organism evidence="16 17">
    <name type="scientific">Steroidobacter flavus</name>
    <dbReference type="NCBI Taxonomy" id="1842136"/>
    <lineage>
        <taxon>Bacteria</taxon>
        <taxon>Pseudomonadati</taxon>
        <taxon>Pseudomonadota</taxon>
        <taxon>Gammaproteobacteria</taxon>
        <taxon>Steroidobacterales</taxon>
        <taxon>Steroidobacteraceae</taxon>
        <taxon>Steroidobacter</taxon>
    </lineage>
</organism>
<protein>
    <submittedName>
        <fullName evidence="16">TonB-dependent receptor domain-containing protein</fullName>
    </submittedName>
</protein>
<keyword evidence="4" id="KW-0406">Ion transport</keyword>
<dbReference type="SUPFAM" id="SSF56935">
    <property type="entry name" value="Porins"/>
    <property type="match status" value="1"/>
</dbReference>
<accession>A0ABV8T3J0</accession>
<keyword evidence="16" id="KW-0675">Receptor</keyword>
<keyword evidence="8 12" id="KW-0798">TonB box</keyword>
<feature type="chain" id="PRO_5045062468" evidence="14">
    <location>
        <begin position="32"/>
        <end position="1166"/>
    </location>
</feature>
<feature type="domain" description="Secretin/TonB short N-terminal" evidence="15">
    <location>
        <begin position="66"/>
        <end position="117"/>
    </location>
</feature>
<feature type="signal peptide" evidence="14">
    <location>
        <begin position="1"/>
        <end position="31"/>
    </location>
</feature>
<dbReference type="Proteomes" id="UP001595904">
    <property type="component" value="Unassembled WGS sequence"/>
</dbReference>
<dbReference type="InterPro" id="IPR000531">
    <property type="entry name" value="Beta-barrel_TonB"/>
</dbReference>
<feature type="region of interest" description="Disordered" evidence="13">
    <location>
        <begin position="138"/>
        <end position="159"/>
    </location>
</feature>
<dbReference type="InterPro" id="IPR036942">
    <property type="entry name" value="Beta-barrel_TonB_sf"/>
</dbReference>
<keyword evidence="9 11" id="KW-0472">Membrane</keyword>
<evidence type="ECO:0000256" key="12">
    <source>
        <dbReference type="RuleBase" id="RU003357"/>
    </source>
</evidence>
<evidence type="ECO:0000256" key="10">
    <source>
        <dbReference type="ARBA" id="ARBA00023237"/>
    </source>
</evidence>
<evidence type="ECO:0000256" key="1">
    <source>
        <dbReference type="ARBA" id="ARBA00004571"/>
    </source>
</evidence>
<dbReference type="Pfam" id="PF00593">
    <property type="entry name" value="TonB_dep_Rec_b-barrel"/>
    <property type="match status" value="1"/>
</dbReference>
<dbReference type="InterPro" id="IPR011662">
    <property type="entry name" value="Secretin/TonB_short_N"/>
</dbReference>
<keyword evidence="5 11" id="KW-0812">Transmembrane</keyword>
<dbReference type="SMART" id="SM00965">
    <property type="entry name" value="STN"/>
    <property type="match status" value="1"/>
</dbReference>
<dbReference type="PROSITE" id="PS52016">
    <property type="entry name" value="TONB_DEPENDENT_REC_3"/>
    <property type="match status" value="1"/>
</dbReference>
<dbReference type="Pfam" id="PF07715">
    <property type="entry name" value="Plug"/>
    <property type="match status" value="1"/>
</dbReference>
<dbReference type="InterPro" id="IPR037066">
    <property type="entry name" value="Plug_dom_sf"/>
</dbReference>